<name>A0A1U7CYF6_9BACT</name>
<dbReference type="SUPFAM" id="SSF47005">
    <property type="entry name" value="Peripheral subunit-binding domain of 2-oxo acid dehydrogenase complex"/>
    <property type="match status" value="1"/>
</dbReference>
<dbReference type="PROSITE" id="PS50968">
    <property type="entry name" value="BIOTINYL_LIPOYL"/>
    <property type="match status" value="1"/>
</dbReference>
<keyword evidence="4 6" id="KW-0450">Lipoyl</keyword>
<evidence type="ECO:0000259" key="9">
    <source>
        <dbReference type="PROSITE" id="PS51826"/>
    </source>
</evidence>
<sequence>MPIEVTMPKLSPTMESGVITQWLVKVGDTIHEGDVLADIETDKATMQMKSYEDGVIAHIDHAAGDEVALGQRVMVLAKKGEDPKTVAAGLAQGGSGKAAVAKPASDDHKPEAGTATSPTSDNGKQADAPGGRLRSSPLARKIAAEAKVDLGRVAGSGPGGRIVRKDVDDFVAGKGGAAPSKAAAVAVAEPRAKTLAPAARISTAPLADERIPNSRMRKTIAQRMLQSKQSAPEIHVTVDVRVDKLLAIRETLNKELAAEKVKLSVGDFVTKAVAMALRRHPALNATFEPDAIVRHGAINIGIAVSLEEGLIVPVLHRADELGLIDIRRGSEALASAARGGGLSGEQLSGGTFTISNMGMYGVRQFDAIINLPEVAILAVAAAEKRPVVEGDAIVVGTVMTLTLSADHRAVDGAAAADFVRTLKNLLEEPARMLL</sequence>
<keyword evidence="3 6" id="KW-0808">Transferase</keyword>
<evidence type="ECO:0000256" key="2">
    <source>
        <dbReference type="ARBA" id="ARBA00007317"/>
    </source>
</evidence>
<dbReference type="PROSITE" id="PS00189">
    <property type="entry name" value="LIPOYL"/>
    <property type="match status" value="1"/>
</dbReference>
<dbReference type="CDD" id="cd06849">
    <property type="entry name" value="lipoyl_domain"/>
    <property type="match status" value="1"/>
</dbReference>
<dbReference type="Gene3D" id="4.10.320.10">
    <property type="entry name" value="E3-binding domain"/>
    <property type="match status" value="1"/>
</dbReference>
<dbReference type="InterPro" id="IPR004167">
    <property type="entry name" value="PSBD"/>
</dbReference>
<evidence type="ECO:0000256" key="7">
    <source>
        <dbReference type="SAM" id="MobiDB-lite"/>
    </source>
</evidence>
<proteinExistence type="inferred from homology"/>
<feature type="compositionally biased region" description="Polar residues" evidence="7">
    <location>
        <begin position="114"/>
        <end position="123"/>
    </location>
</feature>
<dbReference type="Pfam" id="PF02817">
    <property type="entry name" value="E3_binding"/>
    <property type="match status" value="1"/>
</dbReference>
<evidence type="ECO:0000256" key="1">
    <source>
        <dbReference type="ARBA" id="ARBA00001938"/>
    </source>
</evidence>
<dbReference type="FunFam" id="3.30.559.10:FF:000007">
    <property type="entry name" value="Dihydrolipoamide acetyltransferase component of pyruvate dehydrogenase complex"/>
    <property type="match status" value="1"/>
</dbReference>
<dbReference type="InterPro" id="IPR001078">
    <property type="entry name" value="2-oxoacid_DH_actylTfrase"/>
</dbReference>
<keyword evidence="11" id="KW-1185">Reference proteome</keyword>
<feature type="domain" description="Lipoyl-binding" evidence="8">
    <location>
        <begin position="2"/>
        <end position="77"/>
    </location>
</feature>
<dbReference type="EMBL" id="CP019082">
    <property type="protein sequence ID" value="APW63965.1"/>
    <property type="molecule type" value="Genomic_DNA"/>
</dbReference>
<dbReference type="Gene3D" id="2.40.50.100">
    <property type="match status" value="1"/>
</dbReference>
<keyword evidence="10" id="KW-0670">Pyruvate</keyword>
<feature type="region of interest" description="Disordered" evidence="7">
    <location>
        <begin position="87"/>
        <end position="136"/>
    </location>
</feature>
<evidence type="ECO:0000256" key="5">
    <source>
        <dbReference type="ARBA" id="ARBA00023315"/>
    </source>
</evidence>
<dbReference type="AlphaFoldDB" id="A0A1U7CYF6"/>
<dbReference type="InterPro" id="IPR023213">
    <property type="entry name" value="CAT-like_dom_sf"/>
</dbReference>
<dbReference type="Gene3D" id="3.30.559.10">
    <property type="entry name" value="Chloramphenicol acetyltransferase-like domain"/>
    <property type="match status" value="1"/>
</dbReference>
<dbReference type="OrthoDB" id="9805770at2"/>
<keyword evidence="5 6" id="KW-0012">Acyltransferase</keyword>
<evidence type="ECO:0000256" key="6">
    <source>
        <dbReference type="RuleBase" id="RU003423"/>
    </source>
</evidence>
<dbReference type="GO" id="GO:0016746">
    <property type="term" value="F:acyltransferase activity"/>
    <property type="evidence" value="ECO:0007669"/>
    <property type="project" value="UniProtKB-KW"/>
</dbReference>
<evidence type="ECO:0000256" key="4">
    <source>
        <dbReference type="ARBA" id="ARBA00022823"/>
    </source>
</evidence>
<dbReference type="GO" id="GO:0045254">
    <property type="term" value="C:pyruvate dehydrogenase complex"/>
    <property type="evidence" value="ECO:0007669"/>
    <property type="project" value="InterPro"/>
</dbReference>
<protein>
    <recommendedName>
        <fullName evidence="6">Dihydrolipoamide acetyltransferase component of pyruvate dehydrogenase complex</fullName>
        <ecNumber evidence="6">2.3.1.-</ecNumber>
    </recommendedName>
</protein>
<dbReference type="InterPro" id="IPR036625">
    <property type="entry name" value="E3-bd_dom_sf"/>
</dbReference>
<dbReference type="Pfam" id="PF00198">
    <property type="entry name" value="2-oxoacid_dh"/>
    <property type="match status" value="1"/>
</dbReference>
<dbReference type="PANTHER" id="PTHR23151:SF90">
    <property type="entry name" value="DIHYDROLIPOYLLYSINE-RESIDUE ACETYLTRANSFERASE COMPONENT OF PYRUVATE DEHYDROGENASE COMPLEX, MITOCHONDRIAL-RELATED"/>
    <property type="match status" value="1"/>
</dbReference>
<dbReference type="InterPro" id="IPR045257">
    <property type="entry name" value="E2/Pdx1"/>
</dbReference>
<evidence type="ECO:0000259" key="8">
    <source>
        <dbReference type="PROSITE" id="PS50968"/>
    </source>
</evidence>
<dbReference type="STRING" id="1387353.BSF38_05553"/>
<dbReference type="SUPFAM" id="SSF51230">
    <property type="entry name" value="Single hybrid motif"/>
    <property type="match status" value="1"/>
</dbReference>
<dbReference type="GO" id="GO:0006086">
    <property type="term" value="P:pyruvate decarboxylation to acetyl-CoA"/>
    <property type="evidence" value="ECO:0007669"/>
    <property type="project" value="InterPro"/>
</dbReference>
<comment type="cofactor">
    <cofactor evidence="1 6">
        <name>(R)-lipoate</name>
        <dbReference type="ChEBI" id="CHEBI:83088"/>
    </cofactor>
</comment>
<reference evidence="11" key="1">
    <citation type="submission" date="2016-12" db="EMBL/GenBank/DDBJ databases">
        <title>Comparative genomics of four Isosphaeraceae planctomycetes: a common pool of plasmids and glycoside hydrolase genes.</title>
        <authorList>
            <person name="Ivanova A."/>
        </authorList>
    </citation>
    <scope>NUCLEOTIDE SEQUENCE [LARGE SCALE GENOMIC DNA]</scope>
    <source>
        <strain evidence="11">PX4</strain>
    </source>
</reference>
<feature type="domain" description="Peripheral subunit-binding (PSBD)" evidence="9">
    <location>
        <begin position="134"/>
        <end position="171"/>
    </location>
</feature>
<dbReference type="SUPFAM" id="SSF52777">
    <property type="entry name" value="CoA-dependent acyltransferases"/>
    <property type="match status" value="1"/>
</dbReference>
<evidence type="ECO:0000313" key="11">
    <source>
        <dbReference type="Proteomes" id="UP000186309"/>
    </source>
</evidence>
<dbReference type="Proteomes" id="UP000186309">
    <property type="component" value="Chromosome"/>
</dbReference>
<evidence type="ECO:0000256" key="3">
    <source>
        <dbReference type="ARBA" id="ARBA00022679"/>
    </source>
</evidence>
<dbReference type="PANTHER" id="PTHR23151">
    <property type="entry name" value="DIHYDROLIPOAMIDE ACETYL/SUCCINYL-TRANSFERASE-RELATED"/>
    <property type="match status" value="1"/>
</dbReference>
<accession>A0A1U7CYF6</accession>
<organism evidence="10 11">
    <name type="scientific">Paludisphaera borealis</name>
    <dbReference type="NCBI Taxonomy" id="1387353"/>
    <lineage>
        <taxon>Bacteria</taxon>
        <taxon>Pseudomonadati</taxon>
        <taxon>Planctomycetota</taxon>
        <taxon>Planctomycetia</taxon>
        <taxon>Isosphaerales</taxon>
        <taxon>Isosphaeraceae</taxon>
        <taxon>Paludisphaera</taxon>
    </lineage>
</organism>
<dbReference type="RefSeq" id="WP_076350262.1">
    <property type="nucleotide sequence ID" value="NZ_CP019082.1"/>
</dbReference>
<dbReference type="KEGG" id="pbor:BSF38_05553"/>
<dbReference type="EC" id="2.3.1.-" evidence="6"/>
<comment type="similarity">
    <text evidence="2 6">Belongs to the 2-oxoacid dehydrogenase family.</text>
</comment>
<dbReference type="InterPro" id="IPR011053">
    <property type="entry name" value="Single_hybrid_motif"/>
</dbReference>
<dbReference type="InterPro" id="IPR003016">
    <property type="entry name" value="2-oxoA_DH_lipoyl-BS"/>
</dbReference>
<dbReference type="PROSITE" id="PS51826">
    <property type="entry name" value="PSBD"/>
    <property type="match status" value="1"/>
</dbReference>
<evidence type="ECO:0000313" key="10">
    <source>
        <dbReference type="EMBL" id="APW63965.1"/>
    </source>
</evidence>
<gene>
    <name evidence="10" type="primary">pdhC_2</name>
    <name evidence="10" type="ORF">BSF38_05553</name>
</gene>
<dbReference type="InterPro" id="IPR000089">
    <property type="entry name" value="Biotin_lipoyl"/>
</dbReference>
<dbReference type="Pfam" id="PF00364">
    <property type="entry name" value="Biotin_lipoyl"/>
    <property type="match status" value="1"/>
</dbReference>